<name>A0A0V0QBS8_PSEPJ</name>
<feature type="region of interest" description="Disordered" evidence="2">
    <location>
        <begin position="1093"/>
        <end position="1119"/>
    </location>
</feature>
<protein>
    <submittedName>
        <fullName evidence="3">Uncharacterized protein</fullName>
    </submittedName>
</protein>
<sequence length="1162" mass="138234">MNELIEFKHLDNSEPYNEQEDKLYNTKKTNKADQKFQNKNVQILQQFNQNEEKYYSDKSNNNDNLIQQDQIIQYDLQIEQVQNIQQTIKDIKLQDQNSYKTKEQSIKQFQYKQSKIETKFQQTDQKNDIIYEIPKNNNENHCGYELEIQIPISNLYDNSQNLYSQSSSVNSLNENGFICHDREYNCKDDNNNIRNNKGQDICINKMNNFGSGSNNNSNQLNNKEIIHNLKQDSQQNRLKNIKLNNISELFIKLINKIDSKLIKDAVTQQNYSQLSIEEEIELTKLLFALEIQKQYFFPQINKETYKRYIEILNKSAEIPEMLTLKRFKHTLNKNTLYQQEKLLYQYQNNLSYREIGNKKHEQQNEKIHSKYFSIPYLHTNIKDIDENKLKGQKEQIEQYLQVHNKNSQKLKNNLEKIDMEIKQIQKQRQKQQNLYDYEDLDTKRKSKRIVELEQQQELKQQQQKSQSVNQNKVYQEIQKFWQEYKQFTNIKNNDKVILGFDDLKNKVYEIFSRLNLYPRVNDDFLVFWSKVFAFDYFYIFQLIVMEPQAFLAMNNAWGNFVPCYGVEGFGCKNKSMIYRAHINQNQQPQTYDRKKYSSPNKYVYKGVLEQQYDEIPKVSFKLDQQSDQKENESTHERLFKQQIHNQKTNLNSYQLPLAVRKNQENQKQQHQQQQIDKNQDIQSQKFFQGTDIFSFGIEEIPNNEKELIILLWKILEGEERNGVTFGIISFEQHEKQIIKSIFHLFYVNRLSHEQLGAYKPGFQTKQKEIEVFTKEQQSYQSIETDIMAKNFSKSPSFTYQEQNTAKKHQERIQKGLQDSKILEKQLSLRVYDPLKDMKLQRRTKSSTNLLSLNKKMFANQNIKKTNNQVSSFKINSNEQSQFMTQRKKNKSLYVASNKKDITQDNLNLSSQDKQKTEYNQKNQNSIYQTHKKQQFNSAYLNPLNSALQSEAKTLTQLNNQQNSENLGSPQQIQLFNSPRSYIMGGLYQYSPYGISTEIQGDNIFTNFGNNVLNYQLSKQNNDQSYINFQQQQSSQNQDSGQQDTQNQMKKNQDQNFKNYNLLQYNEQKNLNNDNNQIKQQKQQSQNLINISSQDKQKEQVQQYQEQQNENQNNNEKEETGLFYIEINTSNGKKEKIYLNNGDNSDTIAKRFAQKEGIQNLFN</sequence>
<dbReference type="Proteomes" id="UP000054937">
    <property type="component" value="Unassembled WGS sequence"/>
</dbReference>
<keyword evidence="1" id="KW-0175">Coiled coil</keyword>
<dbReference type="EMBL" id="LDAU01000205">
    <property type="protein sequence ID" value="KRW99617.1"/>
    <property type="molecule type" value="Genomic_DNA"/>
</dbReference>
<evidence type="ECO:0000256" key="2">
    <source>
        <dbReference type="SAM" id="MobiDB-lite"/>
    </source>
</evidence>
<organism evidence="3 4">
    <name type="scientific">Pseudocohnilembus persalinus</name>
    <name type="common">Ciliate</name>
    <dbReference type="NCBI Taxonomy" id="266149"/>
    <lineage>
        <taxon>Eukaryota</taxon>
        <taxon>Sar</taxon>
        <taxon>Alveolata</taxon>
        <taxon>Ciliophora</taxon>
        <taxon>Intramacronucleata</taxon>
        <taxon>Oligohymenophorea</taxon>
        <taxon>Scuticociliatia</taxon>
        <taxon>Philasterida</taxon>
        <taxon>Pseudocohnilembidae</taxon>
        <taxon>Pseudocohnilembus</taxon>
    </lineage>
</organism>
<gene>
    <name evidence="3" type="ORF">PPERSA_03418</name>
</gene>
<dbReference type="InParanoid" id="A0A0V0QBS8"/>
<evidence type="ECO:0000256" key="1">
    <source>
        <dbReference type="SAM" id="Coils"/>
    </source>
</evidence>
<evidence type="ECO:0000313" key="4">
    <source>
        <dbReference type="Proteomes" id="UP000054937"/>
    </source>
</evidence>
<feature type="compositionally biased region" description="Low complexity" evidence="2">
    <location>
        <begin position="1093"/>
        <end position="1113"/>
    </location>
</feature>
<feature type="coiled-coil region" evidence="1">
    <location>
        <begin position="393"/>
        <end position="434"/>
    </location>
</feature>
<comment type="caution">
    <text evidence="3">The sequence shown here is derived from an EMBL/GenBank/DDBJ whole genome shotgun (WGS) entry which is preliminary data.</text>
</comment>
<feature type="region of interest" description="Disordered" evidence="2">
    <location>
        <begin position="1029"/>
        <end position="1049"/>
    </location>
</feature>
<evidence type="ECO:0000313" key="3">
    <source>
        <dbReference type="EMBL" id="KRW99617.1"/>
    </source>
</evidence>
<keyword evidence="4" id="KW-1185">Reference proteome</keyword>
<dbReference type="AlphaFoldDB" id="A0A0V0QBS8"/>
<feature type="region of interest" description="Disordered" evidence="2">
    <location>
        <begin position="661"/>
        <end position="680"/>
    </location>
</feature>
<feature type="compositionally biased region" description="Low complexity" evidence="2">
    <location>
        <begin position="665"/>
        <end position="680"/>
    </location>
</feature>
<reference evidence="3 4" key="1">
    <citation type="journal article" date="2015" name="Sci. Rep.">
        <title>Genome of the facultative scuticociliatosis pathogen Pseudocohnilembus persalinus provides insight into its virulence through horizontal gene transfer.</title>
        <authorList>
            <person name="Xiong J."/>
            <person name="Wang G."/>
            <person name="Cheng J."/>
            <person name="Tian M."/>
            <person name="Pan X."/>
            <person name="Warren A."/>
            <person name="Jiang C."/>
            <person name="Yuan D."/>
            <person name="Miao W."/>
        </authorList>
    </citation>
    <scope>NUCLEOTIDE SEQUENCE [LARGE SCALE GENOMIC DNA]</scope>
    <source>
        <strain evidence="3">36N120E</strain>
    </source>
</reference>
<proteinExistence type="predicted"/>
<accession>A0A0V0QBS8</accession>
<feature type="compositionally biased region" description="Low complexity" evidence="2">
    <location>
        <begin position="1029"/>
        <end position="1047"/>
    </location>
</feature>